<dbReference type="GO" id="GO:0016740">
    <property type="term" value="F:transferase activity"/>
    <property type="evidence" value="ECO:0007669"/>
    <property type="project" value="UniProtKB-KW"/>
</dbReference>
<dbReference type="Pfam" id="PF00535">
    <property type="entry name" value="Glycos_transf_2"/>
    <property type="match status" value="1"/>
</dbReference>
<keyword evidence="3" id="KW-1185">Reference proteome</keyword>
<dbReference type="InterPro" id="IPR001173">
    <property type="entry name" value="Glyco_trans_2-like"/>
</dbReference>
<dbReference type="EMBL" id="WUBR01000001">
    <property type="protein sequence ID" value="MWV26692.1"/>
    <property type="molecule type" value="Genomic_DNA"/>
</dbReference>
<dbReference type="InterPro" id="IPR050834">
    <property type="entry name" value="Glycosyltransf_2"/>
</dbReference>
<keyword evidence="2" id="KW-0808">Transferase</keyword>
<comment type="caution">
    <text evidence="2">The sequence shown here is derived from an EMBL/GenBank/DDBJ whole genome shotgun (WGS) entry which is preliminary data.</text>
</comment>
<dbReference type="InterPro" id="IPR029044">
    <property type="entry name" value="Nucleotide-diphossugar_trans"/>
</dbReference>
<dbReference type="AlphaFoldDB" id="A0A844XAD4"/>
<sequence length="268" mass="30036">MADFTVAIPVYNGARFLEAALESIAAQDLEGVEVLVSDNASTDDTPAILERWAARLPLRVVRRAQTLPMRDHFNALLDDVDSPAYMLLCHDDYLAHPDALRLARKAMADNPDIATVYCDMLYVDEAGQQLARRSFGRSGRFNPDEIGRRCLQTGRNLFGIPLAIRTSALGNLRYDEQFLYAMDIDLSWALGAAGDAWHIDTPLIANRYSADNTTWRLLGSTVGEYRRLAAKHVGARSALQDTRLALTCHFVTAQKLAFRFYAKARNWR</sequence>
<accession>A0A844XAD4</accession>
<gene>
    <name evidence="2" type="ORF">GRF63_02125</name>
</gene>
<dbReference type="PANTHER" id="PTHR43685:SF11">
    <property type="entry name" value="GLYCOSYLTRANSFERASE TAGX-RELATED"/>
    <property type="match status" value="1"/>
</dbReference>
<evidence type="ECO:0000313" key="2">
    <source>
        <dbReference type="EMBL" id="MWV26692.1"/>
    </source>
</evidence>
<reference evidence="2 3" key="2">
    <citation type="submission" date="2020-02" db="EMBL/GenBank/DDBJ databases">
        <title>Erythrobacter dongmakensis sp. nov., isolated from a tidal mudflat.</title>
        <authorList>
            <person name="Kim I.S."/>
        </authorList>
    </citation>
    <scope>NUCLEOTIDE SEQUENCE [LARGE SCALE GENOMIC DNA]</scope>
    <source>
        <strain evidence="2 3">GH3-10</strain>
    </source>
</reference>
<dbReference type="PANTHER" id="PTHR43685">
    <property type="entry name" value="GLYCOSYLTRANSFERASE"/>
    <property type="match status" value="1"/>
</dbReference>
<dbReference type="Gene3D" id="3.90.550.10">
    <property type="entry name" value="Spore Coat Polysaccharide Biosynthesis Protein SpsA, Chain A"/>
    <property type="match status" value="1"/>
</dbReference>
<evidence type="ECO:0000259" key="1">
    <source>
        <dbReference type="Pfam" id="PF00535"/>
    </source>
</evidence>
<proteinExistence type="predicted"/>
<name>A0A844XAD4_9SPHN</name>
<feature type="domain" description="Glycosyltransferase 2-like" evidence="1">
    <location>
        <begin position="5"/>
        <end position="133"/>
    </location>
</feature>
<protein>
    <submittedName>
        <fullName evidence="2">Glycosyltransferase</fullName>
    </submittedName>
</protein>
<reference evidence="2 3" key="1">
    <citation type="submission" date="2019-12" db="EMBL/GenBank/DDBJ databases">
        <authorList>
            <person name="Lee S.D."/>
        </authorList>
    </citation>
    <scope>NUCLEOTIDE SEQUENCE [LARGE SCALE GENOMIC DNA]</scope>
    <source>
        <strain evidence="2 3">GH3-10</strain>
    </source>
</reference>
<evidence type="ECO:0000313" key="3">
    <source>
        <dbReference type="Proteomes" id="UP000461409"/>
    </source>
</evidence>
<dbReference type="RefSeq" id="WP_160484362.1">
    <property type="nucleotide sequence ID" value="NZ_WUBR01000001.1"/>
</dbReference>
<dbReference type="Proteomes" id="UP000461409">
    <property type="component" value="Unassembled WGS sequence"/>
</dbReference>
<dbReference type="SUPFAM" id="SSF53448">
    <property type="entry name" value="Nucleotide-diphospho-sugar transferases"/>
    <property type="match status" value="1"/>
</dbReference>
<organism evidence="2 3">
    <name type="scientific">Aurantiacibacter rhizosphaerae</name>
    <dbReference type="NCBI Taxonomy" id="2691582"/>
    <lineage>
        <taxon>Bacteria</taxon>
        <taxon>Pseudomonadati</taxon>
        <taxon>Pseudomonadota</taxon>
        <taxon>Alphaproteobacteria</taxon>
        <taxon>Sphingomonadales</taxon>
        <taxon>Erythrobacteraceae</taxon>
        <taxon>Aurantiacibacter</taxon>
    </lineage>
</organism>